<feature type="region of interest" description="Disordered" evidence="1">
    <location>
        <begin position="318"/>
        <end position="345"/>
    </location>
</feature>
<feature type="region of interest" description="Disordered" evidence="1">
    <location>
        <begin position="478"/>
        <end position="498"/>
    </location>
</feature>
<organism evidence="3 4">
    <name type="scientific">Peptidiphaga gingivicola</name>
    <dbReference type="NCBI Taxonomy" id="2741497"/>
    <lineage>
        <taxon>Bacteria</taxon>
        <taxon>Bacillati</taxon>
        <taxon>Actinomycetota</taxon>
        <taxon>Actinomycetes</taxon>
        <taxon>Actinomycetales</taxon>
        <taxon>Actinomycetaceae</taxon>
        <taxon>Peptidiphaga</taxon>
    </lineage>
</organism>
<feature type="region of interest" description="Disordered" evidence="1">
    <location>
        <begin position="185"/>
        <end position="204"/>
    </location>
</feature>
<feature type="compositionally biased region" description="Polar residues" evidence="1">
    <location>
        <begin position="1657"/>
        <end position="1673"/>
    </location>
</feature>
<dbReference type="Proteomes" id="UP000078368">
    <property type="component" value="Unassembled WGS sequence"/>
</dbReference>
<feature type="compositionally biased region" description="Basic residues" evidence="1">
    <location>
        <begin position="1"/>
        <end position="10"/>
    </location>
</feature>
<feature type="region of interest" description="Disordered" evidence="1">
    <location>
        <begin position="1"/>
        <end position="82"/>
    </location>
</feature>
<keyword evidence="4" id="KW-1185">Reference proteome</keyword>
<feature type="compositionally biased region" description="Low complexity" evidence="1">
    <location>
        <begin position="1592"/>
        <end position="1652"/>
    </location>
</feature>
<feature type="region of interest" description="Disordered" evidence="1">
    <location>
        <begin position="1592"/>
        <end position="1719"/>
    </location>
</feature>
<sequence length="1719" mass="181986">MSPFFKRSRKNDKAAPAAESPAPSPEAAEADENRPSVSERAERSGKRSFIARKPREMKEPDLFAEAQPAPADDVDGPSRGERLSRAYSDWHRELAVVADEAAVPIRAGDPAVVDLTHPHPTGASQLYSGKPTLLTSVIREESAQREAQAHLASLRTRMEGLSEQYGYAPVTLAIGHISWTELPAASSHGREKGGSPGASSGKALGRDAVEQMAIGAARADMHDVALGEELSGRPGAGGGAADDANGGDGGKGSTGNGEANGGDVAGAGSPGGGASEAHDDSPRPFGSASGDLANMPGKLASAPGERGKALEALESATFESTEELAATRSADSVEDGTSGSDAAAPKIREMYEAGLMRSARLDEAGPDDAYITLTARCDVNPTVLRALRSHGMTAEEGSRLRAMAADVARHEAAIAYLRELGRVYLPGFSYEDGALLGSFTHPGLVLLADLEAMKPYIETSGIMAALAGDEETRRLTALPLPPAEMRDRSPEAERGAGDRDPAELAVIEAIASGRSIVVDAPPGSQAVGTLAAIVADAAASGRSILYIPGRASSARALVDEMGRLGLGDLVLDFSDLDTVARRIRTGMRLRGDEEDPADVLELRARLVAVRRELSEYVASLHDVDPQWGHSVHSLLERLARLTEGKGAPRSRVRLDSDTVHALRGELSHVQAQLEDASELGAFVGMADSPWAGADIHTAAAGEEAMALAKKLASKTIPAVKAQAERAAEETGLSVAETFEDWREQIEMLRGISHSLDIFLPQIFERSVQDMVIATASKEWRESHGEEMKGSERRRLTKQAKDYVRPGAVSHDLHRDLITVQRQREVWKRYSAEASWPKLPEGMTQIRESEREAGGQLEELEGILPGRKLRMMPMGELLDFLLSLSMDEGTMSRLPRANELVAKLKAEGFGGVVKDFSERGVRTEQIPAELDLIYSASLFEQLVGRSPALSRTTPANLAVLAAEVRRLDREHTETLAGPVSRAVVRIMRETISKRREDTLKLDDQLERYSTGALRDAIATYPRLVQASRPVWVIPSMITAEFVPPMPWADIVIMDEQDAGGLSSAVSMLMRGRQIVVMGNLRRARAEGGDSTIAAFADILPVCELPTLRAQHDELATQTLREQGYADVLELVPSAKRGRKPSLVLVEGRGVPNPQSGMVEGPQVEVDAAVDAVVDHVLTRPGESLAVVCVSPAHAVRIREALARLAADSPQLAEFVSKGGVEPFAVLELTQTGGLRRDSIILTVGLGKTVHGRVLHTFGPLSTAGGLTGLVDAMEAARSELKIVSSLGPGEIGADRLSTPGPRLLEKLIDRADGREVPLDPSSSDEPIGALLTDLRDRLVRAGYAVASDFGFDDGVRIPLVAGDVELPGTWRVAVLVDDEAYVNEPSVRRRDRYWLERLESRGWAVIRTFSTSLFIDPEGQASLVVNAIKRARALELSDSVRVPVLGDEWAAPADGPGGEAVTGGKVVAEGEVVTSGENVAGGETIPGGETVTGGAALPRDPNWAEKLRNEAAVKRGPRPDVAKGLSLAAYTDDQLDEMVTWIAADGAERSRPEFVDALRKELGIEGRGMQVDTILGHVVDRSGLAVGLGLGDSGSDALSDSGASPDAVSRLSGSNSSSEALSETGSLPAPGSRSSSATPQRSSEAAQHSSESALRSPEVSQRSPYSASEASSKAVSGDARSPSDSSKAASEAGGSASSASQSAPGAGRSASRSASRGKRK</sequence>
<dbReference type="RefSeq" id="WP_064231137.1">
    <property type="nucleotide sequence ID" value="NZ_LVZK01000001.1"/>
</dbReference>
<feature type="compositionally biased region" description="Low complexity" evidence="1">
    <location>
        <begin position="14"/>
        <end position="27"/>
    </location>
</feature>
<evidence type="ECO:0000313" key="3">
    <source>
        <dbReference type="EMBL" id="OAP86299.1"/>
    </source>
</evidence>
<name>A0A179B4J3_9ACTO</name>
<dbReference type="EMBL" id="LVZK01000001">
    <property type="protein sequence ID" value="OAP86299.1"/>
    <property type="molecule type" value="Genomic_DNA"/>
</dbReference>
<feature type="region of interest" description="Disordered" evidence="1">
    <location>
        <begin position="228"/>
        <end position="306"/>
    </location>
</feature>
<feature type="compositionally biased region" description="Low complexity" evidence="1">
    <location>
        <begin position="1682"/>
        <end position="1713"/>
    </location>
</feature>
<dbReference type="InterPro" id="IPR049468">
    <property type="entry name" value="Restrct_endonuc-II-like_dom"/>
</dbReference>
<dbReference type="OrthoDB" id="9757917at2"/>
<feature type="compositionally biased region" description="Basic and acidic residues" evidence="1">
    <location>
        <begin position="31"/>
        <end position="45"/>
    </location>
</feature>
<feature type="compositionally biased region" description="Gly residues" evidence="1">
    <location>
        <begin position="234"/>
        <end position="274"/>
    </location>
</feature>
<reference evidence="3 4" key="1">
    <citation type="submission" date="2016-04" db="EMBL/GenBank/DDBJ databases">
        <title>Peptidophaga gingivicola gen. nov., sp. nov., isolated from human subgingival plaque.</title>
        <authorList>
            <person name="Beall C.J."/>
            <person name="Mokrzan E.M."/>
            <person name="Griffen A.L."/>
            <person name="Leys E.J."/>
        </authorList>
    </citation>
    <scope>NUCLEOTIDE SEQUENCE [LARGE SCALE GENOMIC DNA]</scope>
    <source>
        <strain evidence="3 4">BA112</strain>
    </source>
</reference>
<accession>A0A179B4J3</accession>
<feature type="compositionally biased region" description="Basic and acidic residues" evidence="1">
    <location>
        <begin position="484"/>
        <end position="498"/>
    </location>
</feature>
<evidence type="ECO:0000313" key="4">
    <source>
        <dbReference type="Proteomes" id="UP000078368"/>
    </source>
</evidence>
<gene>
    <name evidence="3" type="ORF">A4H34_03800</name>
</gene>
<dbReference type="Pfam" id="PF18741">
    <property type="entry name" value="MTES_1575"/>
    <property type="match status" value="1"/>
</dbReference>
<comment type="caution">
    <text evidence="3">The sequence shown here is derived from an EMBL/GenBank/DDBJ whole genome shotgun (WGS) entry which is preliminary data.</text>
</comment>
<proteinExistence type="predicted"/>
<feature type="domain" description="Restriction endonuclease type II-like" evidence="2">
    <location>
        <begin position="1333"/>
        <end position="1427"/>
    </location>
</feature>
<protein>
    <recommendedName>
        <fullName evidence="2">Restriction endonuclease type II-like domain-containing protein</fullName>
    </recommendedName>
</protein>
<feature type="region of interest" description="Disordered" evidence="1">
    <location>
        <begin position="1477"/>
        <end position="1499"/>
    </location>
</feature>
<evidence type="ECO:0000256" key="1">
    <source>
        <dbReference type="SAM" id="MobiDB-lite"/>
    </source>
</evidence>
<dbReference type="STRING" id="1823756.A4H34_03800"/>
<evidence type="ECO:0000259" key="2">
    <source>
        <dbReference type="Pfam" id="PF18741"/>
    </source>
</evidence>